<keyword evidence="5" id="KW-0326">Glycosidase</keyword>
<dbReference type="PANTHER" id="PTHR42715:SF27">
    <property type="entry name" value="BETA-GLUCOSIDASE-RELATED"/>
    <property type="match status" value="1"/>
</dbReference>
<evidence type="ECO:0000259" key="6">
    <source>
        <dbReference type="Pfam" id="PF00933"/>
    </source>
</evidence>
<name>A0A8H3C0F9_9AGAM</name>
<comment type="caution">
    <text evidence="7">The sequence shown here is derived from an EMBL/GenBank/DDBJ whole genome shotgun (WGS) entry which is preliminary data.</text>
</comment>
<dbReference type="Proteomes" id="UP000663850">
    <property type="component" value="Unassembled WGS sequence"/>
</dbReference>
<gene>
    <name evidence="7" type="ORF">RDB_LOCUS59185</name>
</gene>
<evidence type="ECO:0000256" key="1">
    <source>
        <dbReference type="ARBA" id="ARBA00000448"/>
    </source>
</evidence>
<dbReference type="GO" id="GO:0009251">
    <property type="term" value="P:glucan catabolic process"/>
    <property type="evidence" value="ECO:0007669"/>
    <property type="project" value="TreeGrafter"/>
</dbReference>
<evidence type="ECO:0000256" key="3">
    <source>
        <dbReference type="ARBA" id="ARBA00012744"/>
    </source>
</evidence>
<keyword evidence="4" id="KW-0378">Hydrolase</keyword>
<organism evidence="7 8">
    <name type="scientific">Rhizoctonia solani</name>
    <dbReference type="NCBI Taxonomy" id="456999"/>
    <lineage>
        <taxon>Eukaryota</taxon>
        <taxon>Fungi</taxon>
        <taxon>Dikarya</taxon>
        <taxon>Basidiomycota</taxon>
        <taxon>Agaricomycotina</taxon>
        <taxon>Agaricomycetes</taxon>
        <taxon>Cantharellales</taxon>
        <taxon>Ceratobasidiaceae</taxon>
        <taxon>Rhizoctonia</taxon>
    </lineage>
</organism>
<evidence type="ECO:0000256" key="5">
    <source>
        <dbReference type="ARBA" id="ARBA00023295"/>
    </source>
</evidence>
<dbReference type="InterPro" id="IPR001764">
    <property type="entry name" value="Glyco_hydro_3_N"/>
</dbReference>
<sequence length="198" mass="21475">MTADNPFLHANVEELVSKLSQEEKILLLGAPNWWNTSKIERLGVPSVRMSDGPNGVRGSSHFLSSPAQCIPCATALGSTFDPELIHKVGSFLAVEAKTKSATVLLAPTCNIQRSPLGGRSFESFSEDPHLSGHLAAAYVAGLQDNGVAATIKHFVANDQEHERMAVDTILSERALREIYLMPFMIAQRDAGPWAYMTA</sequence>
<dbReference type="InterPro" id="IPR017853">
    <property type="entry name" value="GH"/>
</dbReference>
<comment type="catalytic activity">
    <reaction evidence="1">
        <text>Hydrolysis of terminal, non-reducing beta-D-glucosyl residues with release of beta-D-glucose.</text>
        <dbReference type="EC" id="3.2.1.21"/>
    </reaction>
</comment>
<feature type="domain" description="Glycoside hydrolase family 3 N-terminal" evidence="6">
    <location>
        <begin position="41"/>
        <end position="198"/>
    </location>
</feature>
<evidence type="ECO:0000313" key="7">
    <source>
        <dbReference type="EMBL" id="CAE6468757.1"/>
    </source>
</evidence>
<dbReference type="Pfam" id="PF00933">
    <property type="entry name" value="Glyco_hydro_3"/>
    <property type="match status" value="1"/>
</dbReference>
<dbReference type="Gene3D" id="3.20.20.300">
    <property type="entry name" value="Glycoside hydrolase, family 3, N-terminal domain"/>
    <property type="match status" value="1"/>
</dbReference>
<accession>A0A8H3C0F9</accession>
<dbReference type="PANTHER" id="PTHR42715">
    <property type="entry name" value="BETA-GLUCOSIDASE"/>
    <property type="match status" value="1"/>
</dbReference>
<dbReference type="PRINTS" id="PR00133">
    <property type="entry name" value="GLHYDRLASE3"/>
</dbReference>
<comment type="similarity">
    <text evidence="2">Belongs to the glycosyl hydrolase 3 family.</text>
</comment>
<dbReference type="EC" id="3.2.1.21" evidence="3"/>
<evidence type="ECO:0000313" key="8">
    <source>
        <dbReference type="Proteomes" id="UP000663850"/>
    </source>
</evidence>
<dbReference type="InterPro" id="IPR036962">
    <property type="entry name" value="Glyco_hydro_3_N_sf"/>
</dbReference>
<evidence type="ECO:0000256" key="4">
    <source>
        <dbReference type="ARBA" id="ARBA00022801"/>
    </source>
</evidence>
<dbReference type="AlphaFoldDB" id="A0A8H3C0F9"/>
<dbReference type="GO" id="GO:0008422">
    <property type="term" value="F:beta-glucosidase activity"/>
    <property type="evidence" value="ECO:0007669"/>
    <property type="project" value="UniProtKB-EC"/>
</dbReference>
<dbReference type="EMBL" id="CAJMWZ010003079">
    <property type="protein sequence ID" value="CAE6468757.1"/>
    <property type="molecule type" value="Genomic_DNA"/>
</dbReference>
<evidence type="ECO:0000256" key="2">
    <source>
        <dbReference type="ARBA" id="ARBA00005336"/>
    </source>
</evidence>
<proteinExistence type="inferred from homology"/>
<protein>
    <recommendedName>
        <fullName evidence="3">beta-glucosidase</fullName>
        <ecNumber evidence="3">3.2.1.21</ecNumber>
    </recommendedName>
</protein>
<reference evidence="7" key="1">
    <citation type="submission" date="2021-01" db="EMBL/GenBank/DDBJ databases">
        <authorList>
            <person name="Kaushik A."/>
        </authorList>
    </citation>
    <scope>NUCLEOTIDE SEQUENCE</scope>
    <source>
        <strain evidence="7">Type strain: AG8-Rh-89/</strain>
    </source>
</reference>
<dbReference type="SUPFAM" id="SSF51445">
    <property type="entry name" value="(Trans)glycosidases"/>
    <property type="match status" value="1"/>
</dbReference>
<dbReference type="InterPro" id="IPR050288">
    <property type="entry name" value="Cellulose_deg_GH3"/>
</dbReference>